<dbReference type="OrthoDB" id="5970915at2759"/>
<reference evidence="6 7" key="1">
    <citation type="journal article" date="2018" name="Sci. Rep.">
        <title>Genomic signatures of local adaptation to the degree of environmental predictability in rotifers.</title>
        <authorList>
            <person name="Franch-Gras L."/>
            <person name="Hahn C."/>
            <person name="Garcia-Roger E.M."/>
            <person name="Carmona M.J."/>
            <person name="Serra M."/>
            <person name="Gomez A."/>
        </authorList>
    </citation>
    <scope>NUCLEOTIDE SEQUENCE [LARGE SCALE GENOMIC DNA]</scope>
    <source>
        <strain evidence="6">HYR1</strain>
    </source>
</reference>
<dbReference type="EMBL" id="REGN01007279">
    <property type="protein sequence ID" value="RNA06805.1"/>
    <property type="molecule type" value="Genomic_DNA"/>
</dbReference>
<dbReference type="InterPro" id="IPR007110">
    <property type="entry name" value="Ig-like_dom"/>
</dbReference>
<protein>
    <submittedName>
        <fullName evidence="6">Basigin-like isoform X1</fullName>
    </submittedName>
</protein>
<gene>
    <name evidence="6" type="ORF">BpHYR1_012178</name>
</gene>
<dbReference type="Gene3D" id="2.60.40.10">
    <property type="entry name" value="Immunoglobulins"/>
    <property type="match status" value="1"/>
</dbReference>
<comment type="caution">
    <text evidence="6">The sequence shown here is derived from an EMBL/GenBank/DDBJ whole genome shotgun (WGS) entry which is preliminary data.</text>
</comment>
<evidence type="ECO:0000256" key="3">
    <source>
        <dbReference type="SAM" id="Phobius"/>
    </source>
</evidence>
<dbReference type="GO" id="GO:0007156">
    <property type="term" value="P:homophilic cell adhesion via plasma membrane adhesion molecules"/>
    <property type="evidence" value="ECO:0007669"/>
    <property type="project" value="TreeGrafter"/>
</dbReference>
<evidence type="ECO:0000256" key="2">
    <source>
        <dbReference type="ARBA" id="ARBA00023157"/>
    </source>
</evidence>
<dbReference type="PANTHER" id="PTHR45080">
    <property type="entry name" value="CONTACTIN 5"/>
    <property type="match status" value="1"/>
</dbReference>
<dbReference type="Proteomes" id="UP000276133">
    <property type="component" value="Unassembled WGS sequence"/>
</dbReference>
<proteinExistence type="predicted"/>
<keyword evidence="1 4" id="KW-0732">Signal</keyword>
<dbReference type="InterPro" id="IPR013098">
    <property type="entry name" value="Ig_I-set"/>
</dbReference>
<keyword evidence="3" id="KW-0812">Transmembrane</keyword>
<feature type="signal peptide" evidence="4">
    <location>
        <begin position="1"/>
        <end position="16"/>
    </location>
</feature>
<dbReference type="InterPro" id="IPR050958">
    <property type="entry name" value="Cell_Adh-Cytoskel_Orgn"/>
</dbReference>
<dbReference type="SMART" id="SM00409">
    <property type="entry name" value="IG"/>
    <property type="match status" value="1"/>
</dbReference>
<dbReference type="PROSITE" id="PS50835">
    <property type="entry name" value="IG_LIKE"/>
    <property type="match status" value="1"/>
</dbReference>
<evidence type="ECO:0000313" key="6">
    <source>
        <dbReference type="EMBL" id="RNA06805.1"/>
    </source>
</evidence>
<dbReference type="InterPro" id="IPR036179">
    <property type="entry name" value="Ig-like_dom_sf"/>
</dbReference>
<feature type="chain" id="PRO_5018145799" evidence="4">
    <location>
        <begin position="17"/>
        <end position="240"/>
    </location>
</feature>
<dbReference type="Pfam" id="PF07679">
    <property type="entry name" value="I-set"/>
    <property type="match status" value="1"/>
</dbReference>
<name>A0A3M7Q7A8_BRAPC</name>
<evidence type="ECO:0000313" key="7">
    <source>
        <dbReference type="Proteomes" id="UP000276133"/>
    </source>
</evidence>
<dbReference type="InterPro" id="IPR003599">
    <property type="entry name" value="Ig_sub"/>
</dbReference>
<keyword evidence="3" id="KW-0472">Membrane</keyword>
<dbReference type="SMART" id="SM00408">
    <property type="entry name" value="IGc2"/>
    <property type="match status" value="1"/>
</dbReference>
<accession>A0A3M7Q7A8</accession>
<evidence type="ECO:0000259" key="5">
    <source>
        <dbReference type="PROSITE" id="PS50835"/>
    </source>
</evidence>
<keyword evidence="3" id="KW-1133">Transmembrane helix</keyword>
<sequence length="240" mass="27176">MIFLILLNPLFTITKGAQIMNLDVVFKYNNDVVLNCSQFGQNITFFTIKKNEFILTPVSPDGTKYLFDSGALTIKSPKKIDIESEYFCNNTGGDHIFFNKSVVPHLYYVDSLILTSIEGKSIDLECYLLIGTPNKTLNWTWEFDNVKLEAEGRFSLTGNEQKSSALRISDLKIEDSGFYTCRVSNEYGSHERNITLRVKDQLAPLWPFLGTLGELVILIVIIGCYELTKKKNSNDPESTV</sequence>
<keyword evidence="2" id="KW-1015">Disulfide bond</keyword>
<feature type="transmembrane region" description="Helical" evidence="3">
    <location>
        <begin position="205"/>
        <end position="225"/>
    </location>
</feature>
<dbReference type="PANTHER" id="PTHR45080:SF8">
    <property type="entry name" value="IG-LIKE DOMAIN-CONTAINING PROTEIN"/>
    <property type="match status" value="1"/>
</dbReference>
<organism evidence="6 7">
    <name type="scientific">Brachionus plicatilis</name>
    <name type="common">Marine rotifer</name>
    <name type="synonym">Brachionus muelleri</name>
    <dbReference type="NCBI Taxonomy" id="10195"/>
    <lineage>
        <taxon>Eukaryota</taxon>
        <taxon>Metazoa</taxon>
        <taxon>Spiralia</taxon>
        <taxon>Gnathifera</taxon>
        <taxon>Rotifera</taxon>
        <taxon>Eurotatoria</taxon>
        <taxon>Monogononta</taxon>
        <taxon>Pseudotrocha</taxon>
        <taxon>Ploima</taxon>
        <taxon>Brachionidae</taxon>
        <taxon>Brachionus</taxon>
    </lineage>
</organism>
<feature type="domain" description="Ig-like" evidence="5">
    <location>
        <begin position="104"/>
        <end position="195"/>
    </location>
</feature>
<dbReference type="GO" id="GO:0005886">
    <property type="term" value="C:plasma membrane"/>
    <property type="evidence" value="ECO:0007669"/>
    <property type="project" value="TreeGrafter"/>
</dbReference>
<dbReference type="InterPro" id="IPR003598">
    <property type="entry name" value="Ig_sub2"/>
</dbReference>
<evidence type="ECO:0000256" key="1">
    <source>
        <dbReference type="ARBA" id="ARBA00022729"/>
    </source>
</evidence>
<dbReference type="InterPro" id="IPR013783">
    <property type="entry name" value="Ig-like_fold"/>
</dbReference>
<dbReference type="STRING" id="10195.A0A3M7Q7A8"/>
<dbReference type="SUPFAM" id="SSF48726">
    <property type="entry name" value="Immunoglobulin"/>
    <property type="match status" value="1"/>
</dbReference>
<keyword evidence="7" id="KW-1185">Reference proteome</keyword>
<evidence type="ECO:0000256" key="4">
    <source>
        <dbReference type="SAM" id="SignalP"/>
    </source>
</evidence>
<dbReference type="AlphaFoldDB" id="A0A3M7Q7A8"/>